<reference evidence="1 2" key="1">
    <citation type="submission" date="2014-08" db="EMBL/GenBank/DDBJ databases">
        <title>Draft genome sequence of a novel L-asparaginase producing marine bacterium, Halomonas campaniensis.</title>
        <authorList>
            <person name="Sundarakrishnan B."/>
            <person name="Moushumi Priya A."/>
            <person name="Raman G."/>
            <person name="Sakthivel N."/>
            <person name="Park S."/>
            <person name="Jayachandran S."/>
        </authorList>
    </citation>
    <scope>NUCLEOTIDE SEQUENCE [LARGE SCALE GENOMIC DNA]</scope>
    <source>
        <strain evidence="1 2">SK03</strain>
    </source>
</reference>
<dbReference type="EMBL" id="JPUA01000024">
    <property type="protein sequence ID" value="OWV30189.1"/>
    <property type="molecule type" value="Genomic_DNA"/>
</dbReference>
<accession>A0A246S189</accession>
<dbReference type="OrthoDB" id="6173323at2"/>
<comment type="caution">
    <text evidence="1">The sequence shown here is derived from an EMBL/GenBank/DDBJ whole genome shotgun (WGS) entry which is preliminary data.</text>
</comment>
<proteinExistence type="predicted"/>
<keyword evidence="2" id="KW-1185">Reference proteome</keyword>
<evidence type="ECO:0000313" key="1">
    <source>
        <dbReference type="EMBL" id="OWV30189.1"/>
    </source>
</evidence>
<dbReference type="InterPro" id="IPR056912">
    <property type="entry name" value="Phage_JBD30_tail_term-like"/>
</dbReference>
<dbReference type="AlphaFoldDB" id="A0A246S189"/>
<dbReference type="Proteomes" id="UP000197334">
    <property type="component" value="Unassembled WGS sequence"/>
</dbReference>
<dbReference type="Pfam" id="PF23840">
    <property type="entry name" value="Phage_tail_terminator"/>
    <property type="match status" value="1"/>
</dbReference>
<name>A0A246S189_9GAMM</name>
<protein>
    <submittedName>
        <fullName evidence="1">Uncharacterized protein</fullName>
    </submittedName>
</protein>
<organism evidence="1 2">
    <name type="scientific">Halomonas campaniensis</name>
    <dbReference type="NCBI Taxonomy" id="213554"/>
    <lineage>
        <taxon>Bacteria</taxon>
        <taxon>Pseudomonadati</taxon>
        <taxon>Pseudomonadota</taxon>
        <taxon>Gammaproteobacteria</taxon>
        <taxon>Oceanospirillales</taxon>
        <taxon>Halomonadaceae</taxon>
        <taxon>Halomonas</taxon>
    </lineage>
</organism>
<gene>
    <name evidence="1" type="ORF">JI62_08250</name>
</gene>
<dbReference type="RefSeq" id="WP_088699718.1">
    <property type="nucleotide sequence ID" value="NZ_JPUA01000024.1"/>
</dbReference>
<sequence length="135" mass="15370">MLLRLTPFVERLNALEGIPKVQMAADVEAAQSTKEFPSLMLVLGRDNVDHVDMNNGAEHWVKPEILLVSGIQRRNLPLGNTDDELANLRDPTLDSLINWLPPGCDIPIKWKRGQILALKSHALFWVDVFTTEYRW</sequence>
<evidence type="ECO:0000313" key="2">
    <source>
        <dbReference type="Proteomes" id="UP000197334"/>
    </source>
</evidence>